<proteinExistence type="predicted"/>
<dbReference type="EMBL" id="VOGX01000018">
    <property type="protein sequence ID" value="TWV25702.1"/>
    <property type="molecule type" value="Genomic_DNA"/>
</dbReference>
<organism evidence="1 2">
    <name type="scientific">Streptomyces albidoflavus</name>
    <dbReference type="NCBI Taxonomy" id="1886"/>
    <lineage>
        <taxon>Bacteria</taxon>
        <taxon>Bacillati</taxon>
        <taxon>Actinomycetota</taxon>
        <taxon>Actinomycetes</taxon>
        <taxon>Kitasatosporales</taxon>
        <taxon>Streptomycetaceae</taxon>
        <taxon>Streptomyces</taxon>
        <taxon>Streptomyces albidoflavus group</taxon>
    </lineage>
</organism>
<dbReference type="Proteomes" id="UP000318052">
    <property type="component" value="Unassembled WGS sequence"/>
</dbReference>
<accession>A0ABY3H0S2</accession>
<protein>
    <submittedName>
        <fullName evidence="1">Uncharacterized protein</fullName>
    </submittedName>
</protein>
<sequence>MLILLAEDSLGQLLRSIPAGAGPTWCARRPRAGCGEHPRGRGADTPGSVSRTRYSFAIRSPISRRVHNCPLRPTPQGR</sequence>
<keyword evidence="2" id="KW-1185">Reference proteome</keyword>
<reference evidence="2" key="1">
    <citation type="journal article" date="2019" name="Microbiol. Resour. Announc.">
        <title>Draft Genomic Sequences of Streptomyces misionensis and Streptomyces albidoflavus, bacteria applied for phytopathogen biocontrol.</title>
        <authorList>
            <person name="Pylro V."/>
            <person name="Dias A."/>
            <person name="Andreote F."/>
            <person name="Varani A."/>
            <person name="Andreote C."/>
            <person name="Bernardo E."/>
            <person name="Martins T."/>
        </authorList>
    </citation>
    <scope>NUCLEOTIDE SEQUENCE [LARGE SCALE GENOMIC DNA]</scope>
    <source>
        <strain evidence="2">77</strain>
    </source>
</reference>
<comment type="caution">
    <text evidence="1">The sequence shown here is derived from an EMBL/GenBank/DDBJ whole genome shotgun (WGS) entry which is preliminary data.</text>
</comment>
<gene>
    <name evidence="1" type="ORF">FRZ02_02935</name>
</gene>
<evidence type="ECO:0000313" key="2">
    <source>
        <dbReference type="Proteomes" id="UP000318052"/>
    </source>
</evidence>
<name>A0ABY3H0S2_9ACTN</name>
<evidence type="ECO:0000313" key="1">
    <source>
        <dbReference type="EMBL" id="TWV25702.1"/>
    </source>
</evidence>